<feature type="non-terminal residue" evidence="2">
    <location>
        <position position="1"/>
    </location>
</feature>
<gene>
    <name evidence="2" type="ORF">PENTCL1PPCAC_8739</name>
</gene>
<dbReference type="AlphaFoldDB" id="A0AAV5SYZ3"/>
<sequence length="223" mass="25631">LGSILLAVALAAPIDKESETTPPPVATVSAGLEKLETTDLPVAFKRIEVTAVTDPTHPTEPNAANAEQVAQMMEEYEQQIREKLASIGLPEEAIEEFFAEGFARPPYDEEKRDRFMVWSEKWQSVFVKFAATNERVKKVQEKSKEATRRLNQFFENILEVTRMMEALSEEVIPVDGDVVRYREIYQALKDKMYKLSKYEQEIISKVYSHIFEQIEEAEDNDTY</sequence>
<evidence type="ECO:0008006" key="4">
    <source>
        <dbReference type="Google" id="ProtNLM"/>
    </source>
</evidence>
<evidence type="ECO:0000256" key="1">
    <source>
        <dbReference type="SAM" id="Coils"/>
    </source>
</evidence>
<evidence type="ECO:0000313" key="2">
    <source>
        <dbReference type="EMBL" id="GMS86564.1"/>
    </source>
</evidence>
<accession>A0AAV5SYZ3</accession>
<keyword evidence="3" id="KW-1185">Reference proteome</keyword>
<comment type="caution">
    <text evidence="2">The sequence shown here is derived from an EMBL/GenBank/DDBJ whole genome shotgun (WGS) entry which is preliminary data.</text>
</comment>
<reference evidence="2" key="1">
    <citation type="submission" date="2023-10" db="EMBL/GenBank/DDBJ databases">
        <title>Genome assembly of Pristionchus species.</title>
        <authorList>
            <person name="Yoshida K."/>
            <person name="Sommer R.J."/>
        </authorList>
    </citation>
    <scope>NUCLEOTIDE SEQUENCE</scope>
    <source>
        <strain evidence="2">RS0144</strain>
    </source>
</reference>
<protein>
    <recommendedName>
        <fullName evidence="4">SXP/RAL-2 family protein Ani s 5-like cation-binding domain-containing protein</fullName>
    </recommendedName>
</protein>
<feature type="coiled-coil region" evidence="1">
    <location>
        <begin position="129"/>
        <end position="156"/>
    </location>
</feature>
<evidence type="ECO:0000313" key="3">
    <source>
        <dbReference type="Proteomes" id="UP001432027"/>
    </source>
</evidence>
<keyword evidence="1" id="KW-0175">Coiled coil</keyword>
<proteinExistence type="predicted"/>
<dbReference type="Proteomes" id="UP001432027">
    <property type="component" value="Unassembled WGS sequence"/>
</dbReference>
<organism evidence="2 3">
    <name type="scientific">Pristionchus entomophagus</name>
    <dbReference type="NCBI Taxonomy" id="358040"/>
    <lineage>
        <taxon>Eukaryota</taxon>
        <taxon>Metazoa</taxon>
        <taxon>Ecdysozoa</taxon>
        <taxon>Nematoda</taxon>
        <taxon>Chromadorea</taxon>
        <taxon>Rhabditida</taxon>
        <taxon>Rhabditina</taxon>
        <taxon>Diplogasteromorpha</taxon>
        <taxon>Diplogasteroidea</taxon>
        <taxon>Neodiplogasteridae</taxon>
        <taxon>Pristionchus</taxon>
    </lineage>
</organism>
<name>A0AAV5SYZ3_9BILA</name>
<dbReference type="EMBL" id="BTSX01000002">
    <property type="protein sequence ID" value="GMS86564.1"/>
    <property type="molecule type" value="Genomic_DNA"/>
</dbReference>